<name>Q4ZSP2_PSEU2</name>
<reference evidence="1 2" key="1">
    <citation type="journal article" date="2005" name="Proc. Natl. Acad. Sci. U.S.A.">
        <title>Comparison of the complete genome sequences of Pseudomonas syringae pv. syringae B728a and pv. tomato DC3000.</title>
        <authorList>
            <person name="Feil H."/>
            <person name="Feil W.S."/>
            <person name="Chain P."/>
            <person name="Larimer F."/>
            <person name="Dibartolo G."/>
            <person name="Copeland A."/>
            <person name="Lykidis A."/>
            <person name="Trong S."/>
            <person name="Nolan M."/>
            <person name="Goltsman E."/>
            <person name="Thiel J."/>
            <person name="Malfatti S."/>
            <person name="Loper J.E."/>
            <person name="Lapidus A."/>
            <person name="Detter J.C."/>
            <person name="Land M."/>
            <person name="Richardson P.M."/>
            <person name="Kyrpides N.C."/>
            <person name="Ivanova N."/>
            <person name="Lindow S.E."/>
        </authorList>
    </citation>
    <scope>NUCLEOTIDE SEQUENCE [LARGE SCALE GENOMIC DNA]</scope>
    <source>
        <strain evidence="1 2">B728a</strain>
    </source>
</reference>
<protein>
    <submittedName>
        <fullName evidence="1">Uncharacterized protein</fullName>
    </submittedName>
</protein>
<dbReference type="HOGENOM" id="CLU_1667914_0_0_6"/>
<evidence type="ECO:0000313" key="2">
    <source>
        <dbReference type="Proteomes" id="UP000000426"/>
    </source>
</evidence>
<gene>
    <name evidence="1" type="ordered locus">Psyr_2791</name>
</gene>
<sequence>MGCRQTYDTEIVMLAFPVDPHIYKVIEDILRVLPERGARGSFRRTVYKEARNTFLNEVIRLRNLSRIIDFRKFIGAAFVLGKTPGIYRARHSYMTEYQIVRLVGEVGVVNSKVFVEAFKEASRQNRKALLEVERYLDMVSSGKTYSKDNFNQLRLRYG</sequence>
<organism evidence="1 2">
    <name type="scientific">Pseudomonas syringae pv. syringae (strain B728a)</name>
    <dbReference type="NCBI Taxonomy" id="205918"/>
    <lineage>
        <taxon>Bacteria</taxon>
        <taxon>Pseudomonadati</taxon>
        <taxon>Pseudomonadota</taxon>
        <taxon>Gammaproteobacteria</taxon>
        <taxon>Pseudomonadales</taxon>
        <taxon>Pseudomonadaceae</taxon>
        <taxon>Pseudomonas</taxon>
        <taxon>Pseudomonas syringae</taxon>
    </lineage>
</organism>
<dbReference type="Proteomes" id="UP000000426">
    <property type="component" value="Chromosome"/>
</dbReference>
<proteinExistence type="predicted"/>
<dbReference type="KEGG" id="psb:Psyr_2791"/>
<dbReference type="STRING" id="205918.Psyr_2791"/>
<dbReference type="AlphaFoldDB" id="Q4ZSP2"/>
<dbReference type="EMBL" id="CP000075">
    <property type="protein sequence ID" value="AAY37830.1"/>
    <property type="molecule type" value="Genomic_DNA"/>
</dbReference>
<accession>Q4ZSP2</accession>
<evidence type="ECO:0000313" key="1">
    <source>
        <dbReference type="EMBL" id="AAY37830.1"/>
    </source>
</evidence>